<proteinExistence type="predicted"/>
<dbReference type="SUPFAM" id="SSF54197">
    <property type="entry name" value="HIT-like"/>
    <property type="match status" value="1"/>
</dbReference>
<dbReference type="AlphaFoldDB" id="A0A6G0Y7S1"/>
<keyword evidence="2" id="KW-1185">Reference proteome</keyword>
<dbReference type="Proteomes" id="UP000478052">
    <property type="component" value="Unassembled WGS sequence"/>
</dbReference>
<dbReference type="InterPro" id="IPR001310">
    <property type="entry name" value="Histidine_triad_HIT"/>
</dbReference>
<evidence type="ECO:0000313" key="2">
    <source>
        <dbReference type="Proteomes" id="UP000478052"/>
    </source>
</evidence>
<comment type="caution">
    <text evidence="1">The sequence shown here is derived from an EMBL/GenBank/DDBJ whole genome shotgun (WGS) entry which is preliminary data.</text>
</comment>
<sequence>MKISSNIIYQDKIVTAFDDINPKAPIHILIVPNCFIKTANDINKKNKNVIAHMFYIAIQIAKEKKISEDGYKIILFTIKNKKKFFKRNRKELGISKDNNFLNASIAMLLARNNNATYYLDSSVVVDNKSLKLKIKLILIYFTIINSRNPAPIILSVEILCLKEGRNPDLKRYSATASIFCVSFI</sequence>
<dbReference type="OrthoDB" id="275748at2759"/>
<evidence type="ECO:0000313" key="1">
    <source>
        <dbReference type="EMBL" id="KAF0750646.1"/>
    </source>
</evidence>
<protein>
    <submittedName>
        <fullName evidence="1">Histidine triad nucleotide-binding protein 1</fullName>
    </submittedName>
</protein>
<name>A0A6G0Y7S1_APHCR</name>
<dbReference type="Gene3D" id="3.30.428.10">
    <property type="entry name" value="HIT-like"/>
    <property type="match status" value="1"/>
</dbReference>
<gene>
    <name evidence="1" type="ORF">FWK35_00021815</name>
</gene>
<organism evidence="1 2">
    <name type="scientific">Aphis craccivora</name>
    <name type="common">Cowpea aphid</name>
    <dbReference type="NCBI Taxonomy" id="307492"/>
    <lineage>
        <taxon>Eukaryota</taxon>
        <taxon>Metazoa</taxon>
        <taxon>Ecdysozoa</taxon>
        <taxon>Arthropoda</taxon>
        <taxon>Hexapoda</taxon>
        <taxon>Insecta</taxon>
        <taxon>Pterygota</taxon>
        <taxon>Neoptera</taxon>
        <taxon>Paraneoptera</taxon>
        <taxon>Hemiptera</taxon>
        <taxon>Sternorrhyncha</taxon>
        <taxon>Aphidomorpha</taxon>
        <taxon>Aphidoidea</taxon>
        <taxon>Aphididae</taxon>
        <taxon>Aphidini</taxon>
        <taxon>Aphis</taxon>
        <taxon>Aphis</taxon>
    </lineage>
</organism>
<dbReference type="EMBL" id="VUJU01005653">
    <property type="protein sequence ID" value="KAF0750646.1"/>
    <property type="molecule type" value="Genomic_DNA"/>
</dbReference>
<dbReference type="Pfam" id="PF11969">
    <property type="entry name" value="DcpS_C"/>
    <property type="match status" value="1"/>
</dbReference>
<accession>A0A6G0Y7S1</accession>
<dbReference type="InterPro" id="IPR036265">
    <property type="entry name" value="HIT-like_sf"/>
</dbReference>
<reference evidence="1 2" key="1">
    <citation type="submission" date="2019-08" db="EMBL/GenBank/DDBJ databases">
        <title>Whole genome of Aphis craccivora.</title>
        <authorList>
            <person name="Voronova N.V."/>
            <person name="Shulinski R.S."/>
            <person name="Bandarenka Y.V."/>
            <person name="Zhorov D.G."/>
            <person name="Warner D."/>
        </authorList>
    </citation>
    <scope>NUCLEOTIDE SEQUENCE [LARGE SCALE GENOMIC DNA]</scope>
    <source>
        <strain evidence="1">180601</strain>
        <tissue evidence="1">Whole Body</tissue>
    </source>
</reference>
<dbReference type="PANTHER" id="PTHR23089">
    <property type="entry name" value="HISTIDINE TRIAD HIT PROTEIN"/>
    <property type="match status" value="1"/>
</dbReference>